<dbReference type="InterPro" id="IPR044775">
    <property type="entry name" value="MFS_ERD6/Tret1-like"/>
</dbReference>
<dbReference type="Pfam" id="PF07690">
    <property type="entry name" value="MFS_1"/>
    <property type="match status" value="1"/>
</dbReference>
<evidence type="ECO:0000256" key="3">
    <source>
        <dbReference type="ARBA" id="ARBA00022475"/>
    </source>
</evidence>
<gene>
    <name evidence="10" type="ORF">TBIB3V08_LOCUS4685</name>
</gene>
<dbReference type="InterPro" id="IPR020846">
    <property type="entry name" value="MFS_dom"/>
</dbReference>
<dbReference type="FunFam" id="1.20.1250.20:FF:000218">
    <property type="entry name" value="facilitated trehalose transporter Tret1"/>
    <property type="match status" value="1"/>
</dbReference>
<dbReference type="PANTHER" id="PTHR48021">
    <property type="match status" value="1"/>
</dbReference>
<evidence type="ECO:0000259" key="9">
    <source>
        <dbReference type="PROSITE" id="PS50850"/>
    </source>
</evidence>
<dbReference type="InterPro" id="IPR011701">
    <property type="entry name" value="MFS"/>
</dbReference>
<dbReference type="GO" id="GO:0051119">
    <property type="term" value="F:sugar transmembrane transporter activity"/>
    <property type="evidence" value="ECO:0007669"/>
    <property type="project" value="InterPro"/>
</dbReference>
<dbReference type="EMBL" id="OD565631">
    <property type="protein sequence ID" value="CAD7442246.1"/>
    <property type="molecule type" value="Genomic_DNA"/>
</dbReference>
<feature type="transmembrane region" description="Helical" evidence="8">
    <location>
        <begin position="597"/>
        <end position="615"/>
    </location>
</feature>
<dbReference type="PRINTS" id="PR00171">
    <property type="entry name" value="SUGRTRNSPORT"/>
</dbReference>
<dbReference type="SUPFAM" id="SSF103473">
    <property type="entry name" value="MFS general substrate transporter"/>
    <property type="match status" value="1"/>
</dbReference>
<keyword evidence="3" id="KW-1003">Cell membrane</keyword>
<evidence type="ECO:0000256" key="8">
    <source>
        <dbReference type="SAM" id="Phobius"/>
    </source>
</evidence>
<evidence type="ECO:0000256" key="2">
    <source>
        <dbReference type="ARBA" id="ARBA00022448"/>
    </source>
</evidence>
<feature type="transmembrane region" description="Helical" evidence="8">
    <location>
        <begin position="370"/>
        <end position="389"/>
    </location>
</feature>
<evidence type="ECO:0000256" key="7">
    <source>
        <dbReference type="ARBA" id="ARBA00023136"/>
    </source>
</evidence>
<proteinExistence type="predicted"/>
<name>A0A7R9EWJ8_9NEOP</name>
<dbReference type="InterPro" id="IPR036259">
    <property type="entry name" value="MFS_trans_sf"/>
</dbReference>
<sequence>MLGRGVLNSFWKTTISVPDQGSNLDIPVIGGLIYCKRKGVNYYNMDVDNLPTNEVQNNIEEAKKWPQYLAVILATLGSVCCGTVMGWTSPAIPILQNRTEESDGNLTEFNASVFADAGASSNDTELTLLFSDEDVSWIGSLAPLGAVAGALPAGHLANAFGRRWVLLWLNVPYLLGWVLITTTEKSVSGQFVLLVQYNFHRKEVYEYPLRWLHAPSEAVHLSGIWTVEIHIEKPPSVHPTGVRNPDLPVIGSLIYPESEALDYTATKVGDKYFHVISLGFATPNGGAMRINTCCTHLRGDCCWDLTRADIESSAVGDACVGLSGMLHMLPTPQISSLYFARFLLGLSMGIGSVVTPLYNEEIAQVEIRGTLGSSYDLLMAIGIVLVYILGTLVPYNWLNISCAGLCCVSFATFYFMPESPVHLLSKNKVKSAQRSLRWLRGTKYLSNYDIVPEMKQMQRLVDSSEKVKLPSSLDGVRRRLNGFSWGSPTTKSFLIASFLMFLRQFCAFNAAIYYTVEIFKEAGSMMSPFLSTIVVGSIQIPATLLATFLVDRYGRRVLLLASSASMASCLLVLSLYFCLKDFLDATSSFSWVPLVSLSLYVAGFSVGLGPIPWFMVAELVPIESKGWVIGIVVAINWLCTFVVTKVFTSMISGISSQMTYGFFCAVCTLGTFLIVYVVPETNGKTLDEIQTELAEKSFCPPMFCVKNGDTAL</sequence>
<dbReference type="Gene3D" id="1.20.1250.20">
    <property type="entry name" value="MFS general substrate transporter like domains"/>
    <property type="match status" value="2"/>
</dbReference>
<keyword evidence="2" id="KW-0813">Transport</keyword>
<dbReference type="PROSITE" id="PS50850">
    <property type="entry name" value="MFS"/>
    <property type="match status" value="1"/>
</dbReference>
<evidence type="ECO:0000313" key="10">
    <source>
        <dbReference type="EMBL" id="CAD7442246.1"/>
    </source>
</evidence>
<feature type="transmembrane region" description="Helical" evidence="8">
    <location>
        <begin position="557"/>
        <end position="577"/>
    </location>
</feature>
<dbReference type="InterPro" id="IPR003663">
    <property type="entry name" value="Sugar/inositol_transpt"/>
</dbReference>
<feature type="transmembrane region" description="Helical" evidence="8">
    <location>
        <begin position="627"/>
        <end position="647"/>
    </location>
</feature>
<feature type="transmembrane region" description="Helical" evidence="8">
    <location>
        <begin position="395"/>
        <end position="416"/>
    </location>
</feature>
<accession>A0A7R9EWJ8</accession>
<reference evidence="10" key="1">
    <citation type="submission" date="2020-11" db="EMBL/GenBank/DDBJ databases">
        <authorList>
            <person name="Tran Van P."/>
        </authorList>
    </citation>
    <scope>NUCLEOTIDE SEQUENCE</scope>
</reference>
<dbReference type="CDD" id="cd17358">
    <property type="entry name" value="MFS_GLUT6_8_Class3_like"/>
    <property type="match status" value="1"/>
</dbReference>
<protein>
    <recommendedName>
        <fullName evidence="9">Major facilitator superfamily (MFS) profile domain-containing protein</fullName>
    </recommendedName>
</protein>
<feature type="transmembrane region" description="Helical" evidence="8">
    <location>
        <begin position="164"/>
        <end position="180"/>
    </location>
</feature>
<evidence type="ECO:0000256" key="4">
    <source>
        <dbReference type="ARBA" id="ARBA00022597"/>
    </source>
</evidence>
<comment type="subcellular location">
    <subcellularLocation>
        <location evidence="1">Cell membrane</location>
        <topology evidence="1">Multi-pass membrane protein</topology>
    </subcellularLocation>
</comment>
<dbReference type="PROSITE" id="PS00217">
    <property type="entry name" value="SUGAR_TRANSPORT_2"/>
    <property type="match status" value="1"/>
</dbReference>
<feature type="transmembrane region" description="Helical" evidence="8">
    <location>
        <begin position="68"/>
        <end position="88"/>
    </location>
</feature>
<evidence type="ECO:0000256" key="1">
    <source>
        <dbReference type="ARBA" id="ARBA00004651"/>
    </source>
</evidence>
<evidence type="ECO:0000256" key="6">
    <source>
        <dbReference type="ARBA" id="ARBA00022989"/>
    </source>
</evidence>
<dbReference type="InterPro" id="IPR050549">
    <property type="entry name" value="MFS_Trehalose_Transporter"/>
</dbReference>
<organism evidence="10">
    <name type="scientific">Timema bartmani</name>
    <dbReference type="NCBI Taxonomy" id="61472"/>
    <lineage>
        <taxon>Eukaryota</taxon>
        <taxon>Metazoa</taxon>
        <taxon>Ecdysozoa</taxon>
        <taxon>Arthropoda</taxon>
        <taxon>Hexapoda</taxon>
        <taxon>Insecta</taxon>
        <taxon>Pterygota</taxon>
        <taxon>Neoptera</taxon>
        <taxon>Polyneoptera</taxon>
        <taxon>Phasmatodea</taxon>
        <taxon>Timematodea</taxon>
        <taxon>Timematoidea</taxon>
        <taxon>Timematidae</taxon>
        <taxon>Timema</taxon>
    </lineage>
</organism>
<dbReference type="Pfam" id="PF00083">
    <property type="entry name" value="Sugar_tr"/>
    <property type="match status" value="1"/>
</dbReference>
<feature type="transmembrane region" description="Helical" evidence="8">
    <location>
        <begin position="659"/>
        <end position="678"/>
    </location>
</feature>
<keyword evidence="5 8" id="KW-0812">Transmembrane</keyword>
<feature type="domain" description="Major facilitator superfamily (MFS) profile" evidence="9">
    <location>
        <begin position="70"/>
        <end position="682"/>
    </location>
</feature>
<feature type="transmembrane region" description="Helical" evidence="8">
    <location>
        <begin position="338"/>
        <end position="358"/>
    </location>
</feature>
<feature type="transmembrane region" description="Helical" evidence="8">
    <location>
        <begin position="493"/>
        <end position="516"/>
    </location>
</feature>
<feature type="transmembrane region" description="Helical" evidence="8">
    <location>
        <begin position="528"/>
        <end position="550"/>
    </location>
</feature>
<dbReference type="PANTHER" id="PTHR48021:SF1">
    <property type="entry name" value="GH07001P-RELATED"/>
    <property type="match status" value="1"/>
</dbReference>
<evidence type="ECO:0000256" key="5">
    <source>
        <dbReference type="ARBA" id="ARBA00022692"/>
    </source>
</evidence>
<dbReference type="GO" id="GO:0005886">
    <property type="term" value="C:plasma membrane"/>
    <property type="evidence" value="ECO:0007669"/>
    <property type="project" value="UniProtKB-SubCell"/>
</dbReference>
<keyword evidence="6 8" id="KW-1133">Transmembrane helix</keyword>
<dbReference type="InterPro" id="IPR005829">
    <property type="entry name" value="Sugar_transporter_CS"/>
</dbReference>
<dbReference type="InterPro" id="IPR005828">
    <property type="entry name" value="MFS_sugar_transport-like"/>
</dbReference>
<dbReference type="AlphaFoldDB" id="A0A7R9EWJ8"/>
<feature type="transmembrane region" description="Helical" evidence="8">
    <location>
        <begin position="135"/>
        <end position="157"/>
    </location>
</feature>
<keyword evidence="7 8" id="KW-0472">Membrane</keyword>
<keyword evidence="4" id="KW-0762">Sugar transport</keyword>